<feature type="transmembrane region" description="Helical" evidence="2">
    <location>
        <begin position="283"/>
        <end position="302"/>
    </location>
</feature>
<accession>A0ABD3MJR7</accession>
<dbReference type="EMBL" id="JALLBG020000129">
    <property type="protein sequence ID" value="KAL3763061.1"/>
    <property type="molecule type" value="Genomic_DNA"/>
</dbReference>
<feature type="region of interest" description="Disordered" evidence="1">
    <location>
        <begin position="145"/>
        <end position="217"/>
    </location>
</feature>
<protein>
    <submittedName>
        <fullName evidence="3">Uncharacterized protein</fullName>
    </submittedName>
</protein>
<evidence type="ECO:0000313" key="3">
    <source>
        <dbReference type="EMBL" id="KAL3763061.1"/>
    </source>
</evidence>
<feature type="transmembrane region" description="Helical" evidence="2">
    <location>
        <begin position="342"/>
        <end position="364"/>
    </location>
</feature>
<feature type="transmembrane region" description="Helical" evidence="2">
    <location>
        <begin position="30"/>
        <end position="47"/>
    </location>
</feature>
<dbReference type="AlphaFoldDB" id="A0ABD3MJR7"/>
<gene>
    <name evidence="3" type="ORF">ACHAWU_007767</name>
</gene>
<dbReference type="Proteomes" id="UP001530293">
    <property type="component" value="Unassembled WGS sequence"/>
</dbReference>
<feature type="transmembrane region" description="Helical" evidence="2">
    <location>
        <begin position="371"/>
        <end position="389"/>
    </location>
</feature>
<keyword evidence="2" id="KW-0812">Transmembrane</keyword>
<keyword evidence="2" id="KW-1133">Transmembrane helix</keyword>
<comment type="caution">
    <text evidence="3">The sequence shown here is derived from an EMBL/GenBank/DDBJ whole genome shotgun (WGS) entry which is preliminary data.</text>
</comment>
<feature type="compositionally biased region" description="Basic residues" evidence="1">
    <location>
        <begin position="11"/>
        <end position="20"/>
    </location>
</feature>
<name>A0ABD3MJR7_9STRA</name>
<proteinExistence type="predicted"/>
<organism evidence="3 4">
    <name type="scientific">Discostella pseudostelligera</name>
    <dbReference type="NCBI Taxonomy" id="259834"/>
    <lineage>
        <taxon>Eukaryota</taxon>
        <taxon>Sar</taxon>
        <taxon>Stramenopiles</taxon>
        <taxon>Ochrophyta</taxon>
        <taxon>Bacillariophyta</taxon>
        <taxon>Coscinodiscophyceae</taxon>
        <taxon>Thalassiosirophycidae</taxon>
        <taxon>Stephanodiscales</taxon>
        <taxon>Stephanodiscaceae</taxon>
        <taxon>Discostella</taxon>
    </lineage>
</organism>
<keyword evidence="4" id="KW-1185">Reference proteome</keyword>
<feature type="region of interest" description="Disordered" evidence="1">
    <location>
        <begin position="1"/>
        <end position="20"/>
    </location>
</feature>
<reference evidence="3 4" key="1">
    <citation type="submission" date="2024-10" db="EMBL/GenBank/DDBJ databases">
        <title>Updated reference genomes for cyclostephanoid diatoms.</title>
        <authorList>
            <person name="Roberts W.R."/>
            <person name="Alverson A.J."/>
        </authorList>
    </citation>
    <scope>NUCLEOTIDE SEQUENCE [LARGE SCALE GENOMIC DNA]</scope>
    <source>
        <strain evidence="3 4">AJA232-27</strain>
    </source>
</reference>
<feature type="transmembrane region" description="Helical" evidence="2">
    <location>
        <begin position="314"/>
        <end position="336"/>
    </location>
</feature>
<keyword evidence="2" id="KW-0472">Membrane</keyword>
<evidence type="ECO:0000256" key="1">
    <source>
        <dbReference type="SAM" id="MobiDB-lite"/>
    </source>
</evidence>
<sequence length="395" mass="42766">MAAAALVPAHSRPRRPHPRRSRRCCQCHRFSFFVDIVCAVVVVVVFSHRRLDEKTTIVVGVHAWAPPPSITTSFHHRQELKRHPAVFEPSLHTLTTAIPPSGISSCSSSSIRAKTFTQQLHWRSWNEFELLSRDYGLTTTALSFSLRDDDDDGRGGGGGGSGVDQTATSNSNDSSISSSNDNDDESSSWLQLPNLLTPPQLPTLPTPSSSFRKDGRPQDITQSTFGPYLLPLADAVDNATGGWGLSYADLSPQTPRSPAGIAFLATNVLYGAVGVTLSMNGDVFYGTLTELAGLVSFAYHYAQLELGAGRGEVRLALLIDYLTAGSALIVGGIYMVQSGLEYLPASVIFSGLGAIVCLSLCWVWEYGLPYILWHSLWHILSAYTAYLVGQVHLGV</sequence>
<feature type="compositionally biased region" description="Low complexity" evidence="1">
    <location>
        <begin position="169"/>
        <end position="180"/>
    </location>
</feature>
<evidence type="ECO:0000313" key="4">
    <source>
        <dbReference type="Proteomes" id="UP001530293"/>
    </source>
</evidence>
<feature type="compositionally biased region" description="Low complexity" evidence="1">
    <location>
        <begin position="187"/>
        <end position="198"/>
    </location>
</feature>
<evidence type="ECO:0000256" key="2">
    <source>
        <dbReference type="SAM" id="Phobius"/>
    </source>
</evidence>